<keyword evidence="1" id="KW-0812">Transmembrane</keyword>
<keyword evidence="3" id="KW-1185">Reference proteome</keyword>
<evidence type="ECO:0000256" key="1">
    <source>
        <dbReference type="SAM" id="Phobius"/>
    </source>
</evidence>
<feature type="transmembrane region" description="Helical" evidence="1">
    <location>
        <begin position="37"/>
        <end position="59"/>
    </location>
</feature>
<protein>
    <submittedName>
        <fullName evidence="2">Uncharacterized protein</fullName>
    </submittedName>
</protein>
<keyword evidence="1" id="KW-1133">Transmembrane helix</keyword>
<dbReference type="PATRIC" id="fig|1227494.3.peg.3283"/>
<dbReference type="Proteomes" id="UP000011511">
    <property type="component" value="Unassembled WGS sequence"/>
</dbReference>
<dbReference type="AlphaFoldDB" id="L9ZCC2"/>
<dbReference type="EMBL" id="AOIK01000042">
    <property type="protein sequence ID" value="ELY84029.1"/>
    <property type="molecule type" value="Genomic_DNA"/>
</dbReference>
<evidence type="ECO:0000313" key="2">
    <source>
        <dbReference type="EMBL" id="ELY84029.1"/>
    </source>
</evidence>
<name>L9ZCC2_NATA2</name>
<reference evidence="2 3" key="1">
    <citation type="journal article" date="2014" name="PLoS Genet.">
        <title>Phylogenetically driven sequencing of extremely halophilic archaea reveals strategies for static and dynamic osmo-response.</title>
        <authorList>
            <person name="Becker E.A."/>
            <person name="Seitzer P.M."/>
            <person name="Tritt A."/>
            <person name="Larsen D."/>
            <person name="Krusor M."/>
            <person name="Yao A.I."/>
            <person name="Wu D."/>
            <person name="Madern D."/>
            <person name="Eisen J.A."/>
            <person name="Darling A.E."/>
            <person name="Facciotti M.T."/>
        </authorList>
    </citation>
    <scope>NUCLEOTIDE SEQUENCE [LARGE SCALE GENOMIC DNA]</scope>
    <source>
        <strain evidence="2 3">JCM 12890</strain>
    </source>
</reference>
<accession>L9ZCC2</accession>
<sequence length="117" mass="12685">MIPMSELSRPVWPAYPLSVLVAGLGHCYLGRWKRGGIWFLCYGLAIVFLSARTVSGALSLEEPFVVTALQFDAVSYADVAVPLTILLVCLLDVYLIGVVERTTLPPAGADDRRSNSS</sequence>
<feature type="transmembrane region" description="Helical" evidence="1">
    <location>
        <begin position="12"/>
        <end position="30"/>
    </location>
</feature>
<dbReference type="eggNOG" id="arCOG03295">
    <property type="taxonomic scope" value="Archaea"/>
</dbReference>
<keyword evidence="1" id="KW-0472">Membrane</keyword>
<proteinExistence type="predicted"/>
<feature type="transmembrane region" description="Helical" evidence="1">
    <location>
        <begin position="79"/>
        <end position="99"/>
    </location>
</feature>
<evidence type="ECO:0000313" key="3">
    <source>
        <dbReference type="Proteomes" id="UP000011511"/>
    </source>
</evidence>
<comment type="caution">
    <text evidence="2">The sequence shown here is derived from an EMBL/GenBank/DDBJ whole genome shotgun (WGS) entry which is preliminary data.</text>
</comment>
<gene>
    <name evidence="2" type="ORF">C485_16310</name>
</gene>
<organism evidence="2 3">
    <name type="scientific">Natrinema altunense (strain JCM 12890 / CGMCC 1.3731 / AJ2)</name>
    <dbReference type="NCBI Taxonomy" id="1227494"/>
    <lineage>
        <taxon>Archaea</taxon>
        <taxon>Methanobacteriati</taxon>
        <taxon>Methanobacteriota</taxon>
        <taxon>Stenosarchaea group</taxon>
        <taxon>Halobacteria</taxon>
        <taxon>Halobacteriales</taxon>
        <taxon>Natrialbaceae</taxon>
        <taxon>Natrinema</taxon>
    </lineage>
</organism>